<accession>A0ABV5WSV3</accession>
<organism evidence="6 7">
    <name type="scientific">Lactiplantibacillus modestisalitolerans</name>
    <dbReference type="NCBI Taxonomy" id="1457219"/>
    <lineage>
        <taxon>Bacteria</taxon>
        <taxon>Bacillati</taxon>
        <taxon>Bacillota</taxon>
        <taxon>Bacilli</taxon>
        <taxon>Lactobacillales</taxon>
        <taxon>Lactobacillaceae</taxon>
        <taxon>Lactiplantibacillus</taxon>
    </lineage>
</organism>
<reference evidence="6 7" key="1">
    <citation type="submission" date="2024-09" db="EMBL/GenBank/DDBJ databases">
        <authorList>
            <person name="Sun Q."/>
            <person name="Mori K."/>
        </authorList>
    </citation>
    <scope>NUCLEOTIDE SEQUENCE [LARGE SCALE GENOMIC DNA]</scope>
    <source>
        <strain evidence="6 7">TBRC 4576</strain>
    </source>
</reference>
<comment type="caution">
    <text evidence="6">The sequence shown here is derived from an EMBL/GenBank/DDBJ whole genome shotgun (WGS) entry which is preliminary data.</text>
</comment>
<evidence type="ECO:0000313" key="7">
    <source>
        <dbReference type="Proteomes" id="UP001589691"/>
    </source>
</evidence>
<keyword evidence="1" id="KW-0805">Transcription regulation</keyword>
<dbReference type="PANTHER" id="PTHR43280:SF2">
    <property type="entry name" value="HTH-TYPE TRANSCRIPTIONAL REGULATOR EXSA"/>
    <property type="match status" value="1"/>
</dbReference>
<dbReference type="EMBL" id="JBHLZY010000010">
    <property type="protein sequence ID" value="MFB9769239.1"/>
    <property type="molecule type" value="Genomic_DNA"/>
</dbReference>
<name>A0ABV5WSV3_9LACO</name>
<evidence type="ECO:0000259" key="5">
    <source>
        <dbReference type="PROSITE" id="PS01124"/>
    </source>
</evidence>
<evidence type="ECO:0000256" key="1">
    <source>
        <dbReference type="ARBA" id="ARBA00023015"/>
    </source>
</evidence>
<dbReference type="RefSeq" id="WP_137642571.1">
    <property type="nucleotide sequence ID" value="NZ_JBHLZY010000010.1"/>
</dbReference>
<feature type="transmembrane region" description="Helical" evidence="4">
    <location>
        <begin position="26"/>
        <end position="48"/>
    </location>
</feature>
<keyword evidence="2" id="KW-0238">DNA-binding</keyword>
<gene>
    <name evidence="6" type="ORF">ACFFLI_05015</name>
</gene>
<keyword evidence="4" id="KW-1133">Transmembrane helix</keyword>
<dbReference type="InterPro" id="IPR018062">
    <property type="entry name" value="HTH_AraC-typ_CS"/>
</dbReference>
<dbReference type="PROSITE" id="PS00041">
    <property type="entry name" value="HTH_ARAC_FAMILY_1"/>
    <property type="match status" value="1"/>
</dbReference>
<dbReference type="InterPro" id="IPR018060">
    <property type="entry name" value="HTH_AraC"/>
</dbReference>
<dbReference type="Gene3D" id="1.10.10.60">
    <property type="entry name" value="Homeodomain-like"/>
    <property type="match status" value="2"/>
</dbReference>
<keyword evidence="7" id="KW-1185">Reference proteome</keyword>
<feature type="transmembrane region" description="Helical" evidence="4">
    <location>
        <begin position="276"/>
        <end position="298"/>
    </location>
</feature>
<keyword evidence="4" id="KW-0472">Membrane</keyword>
<evidence type="ECO:0000256" key="2">
    <source>
        <dbReference type="ARBA" id="ARBA00023125"/>
    </source>
</evidence>
<keyword evidence="3" id="KW-0804">Transcription</keyword>
<dbReference type="PROSITE" id="PS01124">
    <property type="entry name" value="HTH_ARAC_FAMILY_2"/>
    <property type="match status" value="1"/>
</dbReference>
<dbReference type="SMART" id="SM00342">
    <property type="entry name" value="HTH_ARAC"/>
    <property type="match status" value="1"/>
</dbReference>
<evidence type="ECO:0000256" key="3">
    <source>
        <dbReference type="ARBA" id="ARBA00023163"/>
    </source>
</evidence>
<dbReference type="Pfam" id="PF12833">
    <property type="entry name" value="HTH_18"/>
    <property type="match status" value="1"/>
</dbReference>
<dbReference type="Proteomes" id="UP001589691">
    <property type="component" value="Unassembled WGS sequence"/>
</dbReference>
<dbReference type="InterPro" id="IPR009057">
    <property type="entry name" value="Homeodomain-like_sf"/>
</dbReference>
<keyword evidence="4" id="KW-0812">Transmembrane</keyword>
<proteinExistence type="predicted"/>
<dbReference type="SUPFAM" id="SSF46689">
    <property type="entry name" value="Homeodomain-like"/>
    <property type="match status" value="2"/>
</dbReference>
<feature type="domain" description="HTH araC/xylS-type" evidence="5">
    <location>
        <begin position="638"/>
        <end position="736"/>
    </location>
</feature>
<dbReference type="PANTHER" id="PTHR43280">
    <property type="entry name" value="ARAC-FAMILY TRANSCRIPTIONAL REGULATOR"/>
    <property type="match status" value="1"/>
</dbReference>
<evidence type="ECO:0000313" key="6">
    <source>
        <dbReference type="EMBL" id="MFB9769239.1"/>
    </source>
</evidence>
<evidence type="ECO:0000256" key="4">
    <source>
        <dbReference type="SAM" id="Phobius"/>
    </source>
</evidence>
<sequence length="737" mass="82694">MDVFELAKAGTKMHRLLVKWTFKRKMMAVGGLIILSIYLIVIAFNLLLQGPIQNHLMSQSATSIKRQIQTANTQVSNLETYAYTLSTALNANQLPASLQTVPTSLAPLNQASNQLFLLENDSTLINAAVIFVATAHPYVINSSGTSQNTLSTYQPLAQASQTRQWRYYHHQLFLLQPVGSTQSNRQATLIIQVATDKLISRYTPTVGHNHSSLVVAGHQPFGDDLRKVLPAAKKSVVWYGNRRYRVLKYQVSHLGQIWTYYSLLSLSNIFDAISDVSIWIIIISFIVFGLFTALVIWFRQNFYTPVQTMMRLAGTPTDELQALQYQWERLLNQQSTAAVTAAQDKERLQTNFLVQAIQGRLAYLGTAEIDQKAHHQGLASITSNPVCFIRIQITDTISPTSHRVTDDPNLANFMFNNVVSDLAKQHLKSAYTIDNEEHAVTLLTPAVDAGVLHQFYRQVSASLNHLLARYVTVIIGMPVHDWAQLKPAANRIQAAASYQQLRLANQELLLATIDVNTFNVHLPIADVSEAQLLTALKNLDAAPLAPALDRLLANYFEAQRPQIVLFNSLEKLYFDVRNLIQNYGLPLAALPTEQELLASAAPLFRQADLAQLINASLLQPTLHLLQTTHQQTAQEKMQRILSYLKANFSDPTLSLEQTADQFNLDSYTLSKVFKTQTNTTYTDYLTGLRLNFVKEALRSSTKLINVIATEAGYQPSYFNRVFKQHFGMTPGQYRKQA</sequence>
<protein>
    <submittedName>
        <fullName evidence="6">Helix-turn-helix domain-containing protein</fullName>
    </submittedName>
</protein>